<dbReference type="AlphaFoldDB" id="A0A845G8X8"/>
<organism evidence="2 3">
    <name type="scientific">Duganella vulcania</name>
    <dbReference type="NCBI Taxonomy" id="2692166"/>
    <lineage>
        <taxon>Bacteria</taxon>
        <taxon>Pseudomonadati</taxon>
        <taxon>Pseudomonadota</taxon>
        <taxon>Betaproteobacteria</taxon>
        <taxon>Burkholderiales</taxon>
        <taxon>Oxalobacteraceae</taxon>
        <taxon>Telluria group</taxon>
        <taxon>Duganella</taxon>
    </lineage>
</organism>
<keyword evidence="1" id="KW-0732">Signal</keyword>
<name>A0A845G8X8_9BURK</name>
<comment type="caution">
    <text evidence="2">The sequence shown here is derived from an EMBL/GenBank/DDBJ whole genome shotgun (WGS) entry which is preliminary data.</text>
</comment>
<proteinExistence type="predicted"/>
<feature type="non-terminal residue" evidence="2">
    <location>
        <position position="54"/>
    </location>
</feature>
<dbReference type="Proteomes" id="UP000470302">
    <property type="component" value="Unassembled WGS sequence"/>
</dbReference>
<feature type="chain" id="PRO_5032728541" evidence="1">
    <location>
        <begin position="27"/>
        <end position="54"/>
    </location>
</feature>
<sequence length="54" mass="5323">MTSPPSPAALLRLLALASLLAGPVRAWSADAVAQLPMSAKQISRAGIATAPAAA</sequence>
<protein>
    <submittedName>
        <fullName evidence="2">RND transporter</fullName>
    </submittedName>
</protein>
<evidence type="ECO:0000313" key="2">
    <source>
        <dbReference type="EMBL" id="MYM89198.1"/>
    </source>
</evidence>
<gene>
    <name evidence="2" type="ORF">GTP91_18730</name>
</gene>
<dbReference type="EMBL" id="WWCW01000066">
    <property type="protein sequence ID" value="MYM89198.1"/>
    <property type="molecule type" value="Genomic_DNA"/>
</dbReference>
<reference evidence="2 3" key="1">
    <citation type="submission" date="2020-01" db="EMBL/GenBank/DDBJ databases">
        <title>Novel species isolated from a subtropical stream in China.</title>
        <authorList>
            <person name="Lu H."/>
        </authorList>
    </citation>
    <scope>NUCLEOTIDE SEQUENCE [LARGE SCALE GENOMIC DNA]</scope>
    <source>
        <strain evidence="2 3">FT82W</strain>
    </source>
</reference>
<evidence type="ECO:0000256" key="1">
    <source>
        <dbReference type="SAM" id="SignalP"/>
    </source>
</evidence>
<evidence type="ECO:0000313" key="3">
    <source>
        <dbReference type="Proteomes" id="UP000470302"/>
    </source>
</evidence>
<feature type="signal peptide" evidence="1">
    <location>
        <begin position="1"/>
        <end position="26"/>
    </location>
</feature>
<accession>A0A845G8X8</accession>